<dbReference type="EMBL" id="NEXC01000190">
    <property type="protein sequence ID" value="PSN81676.1"/>
    <property type="molecule type" value="Genomic_DNA"/>
</dbReference>
<dbReference type="AlphaFoldDB" id="A0A2R6A5N0"/>
<dbReference type="Pfam" id="PF04266">
    <property type="entry name" value="ASCH"/>
    <property type="match status" value="1"/>
</dbReference>
<reference evidence="2 3" key="1">
    <citation type="submission" date="2017-04" db="EMBL/GenBank/DDBJ databases">
        <title>Novel microbial lineages endemic to geothermal iron-oxide mats fill important gaps in the evolutionary history of Archaea.</title>
        <authorList>
            <person name="Jay Z.J."/>
            <person name="Beam J.P."/>
            <person name="Dlakic M."/>
            <person name="Rusch D.B."/>
            <person name="Kozubal M.A."/>
            <person name="Inskeep W.P."/>
        </authorList>
    </citation>
    <scope>NUCLEOTIDE SEQUENCE [LARGE SCALE GENOMIC DNA]</scope>
    <source>
        <strain evidence="2">OSP_D</strain>
    </source>
</reference>
<evidence type="ECO:0000313" key="3">
    <source>
        <dbReference type="Proteomes" id="UP000240880"/>
    </source>
</evidence>
<accession>A0A2R6A5N0</accession>
<dbReference type="InterPro" id="IPR007374">
    <property type="entry name" value="ASCH_domain"/>
</dbReference>
<dbReference type="SUPFAM" id="SSF88697">
    <property type="entry name" value="PUA domain-like"/>
    <property type="match status" value="1"/>
</dbReference>
<organism evidence="2 3">
    <name type="scientific">Candidatus Marsarchaeota G1 archaeon OSP_D</name>
    <dbReference type="NCBI Taxonomy" id="1978155"/>
    <lineage>
        <taxon>Archaea</taxon>
        <taxon>Candidatus Marsarchaeota</taxon>
        <taxon>Candidatus Marsarchaeota group 1</taxon>
    </lineage>
</organism>
<dbReference type="Gene3D" id="3.10.400.10">
    <property type="entry name" value="Sulfate adenylyltransferase"/>
    <property type="match status" value="1"/>
</dbReference>
<comment type="caution">
    <text evidence="2">The sequence shown here is derived from an EMBL/GenBank/DDBJ whole genome shotgun (WGS) entry which is preliminary data.</text>
</comment>
<evidence type="ECO:0000259" key="1">
    <source>
        <dbReference type="Pfam" id="PF04266"/>
    </source>
</evidence>
<sequence>MIKIVQGKKRSTIRELNRFTRNIEKGDKITFTDETEIVNGKHHAPKVVVQVEDVKVCKLGELTDEDARAEGYQSVEELKSGVVALGWW</sequence>
<evidence type="ECO:0000313" key="2">
    <source>
        <dbReference type="EMBL" id="PSN81676.1"/>
    </source>
</evidence>
<dbReference type="InterPro" id="IPR015947">
    <property type="entry name" value="PUA-like_sf"/>
</dbReference>
<proteinExistence type="predicted"/>
<gene>
    <name evidence="2" type="ORF">B9Q01_10765</name>
</gene>
<name>A0A2R6A5N0_9ARCH</name>
<feature type="domain" description="ASCH" evidence="1">
    <location>
        <begin position="3"/>
        <end position="81"/>
    </location>
</feature>
<protein>
    <recommendedName>
        <fullName evidence="1">ASCH domain-containing protein</fullName>
    </recommendedName>
</protein>
<dbReference type="Proteomes" id="UP000240880">
    <property type="component" value="Unassembled WGS sequence"/>
</dbReference>